<dbReference type="PANTHER" id="PTHR43433:SF5">
    <property type="entry name" value="AB HYDROLASE-1 DOMAIN-CONTAINING PROTEIN"/>
    <property type="match status" value="1"/>
</dbReference>
<keyword evidence="3" id="KW-1185">Reference proteome</keyword>
<evidence type="ECO:0000313" key="3">
    <source>
        <dbReference type="Proteomes" id="UP000001064"/>
    </source>
</evidence>
<dbReference type="RefSeq" id="XP_003285926.1">
    <property type="nucleotide sequence ID" value="XM_003285878.1"/>
</dbReference>
<dbReference type="VEuPathDB" id="AmoebaDB:DICPUDRAFT_18595"/>
<organism evidence="2 3">
    <name type="scientific">Dictyostelium purpureum</name>
    <name type="common">Slime mold</name>
    <dbReference type="NCBI Taxonomy" id="5786"/>
    <lineage>
        <taxon>Eukaryota</taxon>
        <taxon>Amoebozoa</taxon>
        <taxon>Evosea</taxon>
        <taxon>Eumycetozoa</taxon>
        <taxon>Dictyostelia</taxon>
        <taxon>Dictyosteliales</taxon>
        <taxon>Dictyosteliaceae</taxon>
        <taxon>Dictyostelium</taxon>
    </lineage>
</organism>
<dbReference type="Pfam" id="PF00561">
    <property type="entry name" value="Abhydrolase_1"/>
    <property type="match status" value="1"/>
</dbReference>
<dbReference type="Proteomes" id="UP000001064">
    <property type="component" value="Unassembled WGS sequence"/>
</dbReference>
<dbReference type="InterPro" id="IPR000073">
    <property type="entry name" value="AB_hydrolase_1"/>
</dbReference>
<accession>F0ZEU7</accession>
<dbReference type="STRING" id="5786.F0ZEU7"/>
<dbReference type="PANTHER" id="PTHR43433">
    <property type="entry name" value="HYDROLASE, ALPHA/BETA FOLD FAMILY PROTEIN"/>
    <property type="match status" value="1"/>
</dbReference>
<sequence length="349" mass="40586">NGFFLSGKKRNKQIKLKYEVFGNGNEKLVLVMGILSNPSTWKHQIKYLLKNYPQYQIASFYYRGIDGSEFYPTTGIRDYSMDMEDFLDYLKWDKAHIVSTSFGSQVSYDFALYAPHRVNSLLLSSMKPPYKNFIAECSIMMDSIYKKDLKTFEKLFFSNDFLNSKDENNKSMKLKIKNALTKQLKERSKISKEVIKDQFKSSFNFIVTDEDKLILNQRDFPISLVYGTNDALFPFKDTLNLLNIIKPECFSIINGCGHGVPNERLKDFNSEMINTLKLKRSHENSEIKFYKNIFANNPKKDMENFNFKLNNQSLSNQVVLNSYINSFVAPSFNSVHNSKYSLGLNFLKN</sequence>
<dbReference type="InParanoid" id="F0ZEU7"/>
<dbReference type="OrthoDB" id="19657at2759"/>
<dbReference type="AlphaFoldDB" id="F0ZEU7"/>
<feature type="domain" description="AB hydrolase-1" evidence="1">
    <location>
        <begin position="28"/>
        <end position="258"/>
    </location>
</feature>
<dbReference type="Gene3D" id="3.40.50.1820">
    <property type="entry name" value="alpha/beta hydrolase"/>
    <property type="match status" value="1"/>
</dbReference>
<feature type="non-terminal residue" evidence="2">
    <location>
        <position position="1"/>
    </location>
</feature>
<gene>
    <name evidence="2" type="ORF">DICPUDRAFT_18595</name>
</gene>
<dbReference type="OMA" id="NSEMINT"/>
<evidence type="ECO:0000313" key="2">
    <source>
        <dbReference type="EMBL" id="EGC37535.1"/>
    </source>
</evidence>
<dbReference type="InterPro" id="IPR050471">
    <property type="entry name" value="AB_hydrolase"/>
</dbReference>
<reference evidence="3" key="1">
    <citation type="journal article" date="2011" name="Genome Biol.">
        <title>Comparative genomics of the social amoebae Dictyostelium discoideum and Dictyostelium purpureum.</title>
        <authorList>
            <consortium name="US DOE Joint Genome Institute (JGI-PGF)"/>
            <person name="Sucgang R."/>
            <person name="Kuo A."/>
            <person name="Tian X."/>
            <person name="Salerno W."/>
            <person name="Parikh A."/>
            <person name="Feasley C.L."/>
            <person name="Dalin E."/>
            <person name="Tu H."/>
            <person name="Huang E."/>
            <person name="Barry K."/>
            <person name="Lindquist E."/>
            <person name="Shapiro H."/>
            <person name="Bruce D."/>
            <person name="Schmutz J."/>
            <person name="Salamov A."/>
            <person name="Fey P."/>
            <person name="Gaudet P."/>
            <person name="Anjard C."/>
            <person name="Babu M.M."/>
            <person name="Basu S."/>
            <person name="Bushmanova Y."/>
            <person name="van der Wel H."/>
            <person name="Katoh-Kurasawa M."/>
            <person name="Dinh C."/>
            <person name="Coutinho P.M."/>
            <person name="Saito T."/>
            <person name="Elias M."/>
            <person name="Schaap P."/>
            <person name="Kay R.R."/>
            <person name="Henrissat B."/>
            <person name="Eichinger L."/>
            <person name="Rivero F."/>
            <person name="Putnam N.H."/>
            <person name="West C.M."/>
            <person name="Loomis W.F."/>
            <person name="Chisholm R.L."/>
            <person name="Shaulsky G."/>
            <person name="Strassmann J.E."/>
            <person name="Queller D.C."/>
            <person name="Kuspa A."/>
            <person name="Grigoriev I.V."/>
        </authorList>
    </citation>
    <scope>NUCLEOTIDE SEQUENCE [LARGE SCALE GENOMIC DNA]</scope>
    <source>
        <strain evidence="3">QSDP1</strain>
    </source>
</reference>
<evidence type="ECO:0000259" key="1">
    <source>
        <dbReference type="Pfam" id="PF00561"/>
    </source>
</evidence>
<dbReference type="KEGG" id="dpp:DICPUDRAFT_18595"/>
<dbReference type="EMBL" id="GL870997">
    <property type="protein sequence ID" value="EGC37535.1"/>
    <property type="molecule type" value="Genomic_DNA"/>
</dbReference>
<name>F0ZEU7_DICPU</name>
<dbReference type="eggNOG" id="ENOG502SGXA">
    <property type="taxonomic scope" value="Eukaryota"/>
</dbReference>
<dbReference type="FunCoup" id="F0ZEU7">
    <property type="interactions" value="24"/>
</dbReference>
<dbReference type="GeneID" id="10499646"/>
<proteinExistence type="predicted"/>
<dbReference type="GO" id="GO:0016787">
    <property type="term" value="F:hydrolase activity"/>
    <property type="evidence" value="ECO:0000318"/>
    <property type="project" value="GO_Central"/>
</dbReference>
<dbReference type="InterPro" id="IPR029058">
    <property type="entry name" value="AB_hydrolase_fold"/>
</dbReference>
<protein>
    <recommendedName>
        <fullName evidence="1">AB hydrolase-1 domain-containing protein</fullName>
    </recommendedName>
</protein>
<feature type="non-terminal residue" evidence="2">
    <location>
        <position position="349"/>
    </location>
</feature>
<dbReference type="SUPFAM" id="SSF53474">
    <property type="entry name" value="alpha/beta-Hydrolases"/>
    <property type="match status" value="1"/>
</dbReference>